<dbReference type="Proteomes" id="UP000812672">
    <property type="component" value="Unassembled WGS sequence"/>
</dbReference>
<dbReference type="InterPro" id="IPR025233">
    <property type="entry name" value="DUF4176"/>
</dbReference>
<protein>
    <submittedName>
        <fullName evidence="1">DUF4176 domain-containing protein</fullName>
    </submittedName>
</protein>
<evidence type="ECO:0000313" key="2">
    <source>
        <dbReference type="Proteomes" id="UP000812672"/>
    </source>
</evidence>
<dbReference type="Pfam" id="PF13780">
    <property type="entry name" value="DUF4176"/>
    <property type="match status" value="1"/>
</dbReference>
<sequence>MLPIGSVVYLNEGRTKIMILNRGPIFPAERPEDERIMYDYSGCLYPQGLDPNNVFYFNEENIDKVLFEGYKDEEEDRFQEVYNHWMEKNKTSIKKGTVPGPLR</sequence>
<evidence type="ECO:0000313" key="1">
    <source>
        <dbReference type="EMBL" id="MBU6080856.1"/>
    </source>
</evidence>
<dbReference type="RefSeq" id="WP_216687221.1">
    <property type="nucleotide sequence ID" value="NZ_CAUPKR010000017.1"/>
</dbReference>
<name>A0ABS6GP24_9BACI</name>
<keyword evidence="2" id="KW-1185">Reference proteome</keyword>
<gene>
    <name evidence="1" type="ORF">KQ486_07480</name>
</gene>
<proteinExistence type="predicted"/>
<reference evidence="1 2" key="1">
    <citation type="journal article" date="2011" name="Int. J. Syst. Evol. Microbiol.">
        <title>Allobacillus halotolerans gen. nov., sp. nov. isolated from shrimp paste.</title>
        <authorList>
            <person name="Sheu S.Y."/>
            <person name="Arun A.B."/>
            <person name="Jiang S.R."/>
            <person name="Young C.C."/>
            <person name="Chen W.M."/>
        </authorList>
    </citation>
    <scope>NUCLEOTIDE SEQUENCE [LARGE SCALE GENOMIC DNA]</scope>
    <source>
        <strain evidence="1 2">LMG 24826</strain>
    </source>
</reference>
<organism evidence="1 2">
    <name type="scientific">Allobacillus halotolerans</name>
    <dbReference type="NCBI Taxonomy" id="570278"/>
    <lineage>
        <taxon>Bacteria</taxon>
        <taxon>Bacillati</taxon>
        <taxon>Bacillota</taxon>
        <taxon>Bacilli</taxon>
        <taxon>Bacillales</taxon>
        <taxon>Bacillaceae</taxon>
        <taxon>Allobacillus</taxon>
    </lineage>
</organism>
<dbReference type="EMBL" id="JAHLZF010000009">
    <property type="protein sequence ID" value="MBU6080856.1"/>
    <property type="molecule type" value="Genomic_DNA"/>
</dbReference>
<comment type="caution">
    <text evidence="1">The sequence shown here is derived from an EMBL/GenBank/DDBJ whole genome shotgun (WGS) entry which is preliminary data.</text>
</comment>
<accession>A0ABS6GP24</accession>